<dbReference type="EMBL" id="JAIZAY010000004">
    <property type="protein sequence ID" value="KAJ8043176.1"/>
    <property type="molecule type" value="Genomic_DNA"/>
</dbReference>
<evidence type="ECO:0000313" key="2">
    <source>
        <dbReference type="Proteomes" id="UP001152320"/>
    </source>
</evidence>
<reference evidence="1" key="1">
    <citation type="submission" date="2021-10" db="EMBL/GenBank/DDBJ databases">
        <title>Tropical sea cucumber genome reveals ecological adaptation and Cuvierian tubules defense mechanism.</title>
        <authorList>
            <person name="Chen T."/>
        </authorList>
    </citation>
    <scope>NUCLEOTIDE SEQUENCE</scope>
    <source>
        <strain evidence="1">Nanhai2018</strain>
        <tissue evidence="1">Muscle</tissue>
    </source>
</reference>
<gene>
    <name evidence="1" type="ORF">HOLleu_10154</name>
</gene>
<proteinExistence type="predicted"/>
<evidence type="ECO:0000313" key="1">
    <source>
        <dbReference type="EMBL" id="KAJ8043176.1"/>
    </source>
</evidence>
<dbReference type="AlphaFoldDB" id="A0A9Q1CDX7"/>
<name>A0A9Q1CDX7_HOLLE</name>
<dbReference type="PANTHER" id="PTHR33053">
    <property type="entry name" value="PROTEIN, PUTATIVE-RELATED"/>
    <property type="match status" value="1"/>
</dbReference>
<accession>A0A9Q1CDX7</accession>
<organism evidence="1 2">
    <name type="scientific">Holothuria leucospilota</name>
    <name type="common">Black long sea cucumber</name>
    <name type="synonym">Mertensiothuria leucospilota</name>
    <dbReference type="NCBI Taxonomy" id="206669"/>
    <lineage>
        <taxon>Eukaryota</taxon>
        <taxon>Metazoa</taxon>
        <taxon>Echinodermata</taxon>
        <taxon>Eleutherozoa</taxon>
        <taxon>Echinozoa</taxon>
        <taxon>Holothuroidea</taxon>
        <taxon>Aspidochirotacea</taxon>
        <taxon>Aspidochirotida</taxon>
        <taxon>Holothuriidae</taxon>
        <taxon>Holothuria</taxon>
    </lineage>
</organism>
<dbReference type="OrthoDB" id="6359149at2759"/>
<evidence type="ECO:0008006" key="3">
    <source>
        <dbReference type="Google" id="ProtNLM"/>
    </source>
</evidence>
<sequence length="339" mass="38878">MISNCGSVCREPFIIGIFYGLTKPSSHEFLEEFIAEGKELENHGFVYDEERVLVKISAVVCDAPACSFLKNIKGHGGYSGCGKCVQRGVWLEKVTFPETNAALRTDDSFSRMIDEEHHVGPTPFAELSIGLVTAFPLDYMHLVCLGVMRRLLNFWLKGPLRTRMGSFLMREISERLVSLCPFIPMEFCRKPRHLKYVDRWKATEFRQFLLYTGPVALLGKLPDDMYKNFMLLSVSIAILLKGCPHCSVRYCDYVHGLLVHFVTHFGQIYGQNMITYNVHGLVHLSEDVKLHGTLNNFSCFPFENYLGQLKRLVRSPSLPFEQVIRSISEHNESYKKYRK</sequence>
<comment type="caution">
    <text evidence="1">The sequence shown here is derived from an EMBL/GenBank/DDBJ whole genome shotgun (WGS) entry which is preliminary data.</text>
</comment>
<dbReference type="Proteomes" id="UP001152320">
    <property type="component" value="Chromosome 4"/>
</dbReference>
<keyword evidence="2" id="KW-1185">Reference proteome</keyword>
<dbReference type="PANTHER" id="PTHR33053:SF24">
    <property type="entry name" value="TRANSPOSASE DOMAIN-CONTAINING PROTEIN"/>
    <property type="match status" value="1"/>
</dbReference>
<protein>
    <recommendedName>
        <fullName evidence="3">Transposase domain-containing protein</fullName>
    </recommendedName>
</protein>